<name>A0ACC2XLA7_9TREE</name>
<sequence length="686" mass="76480">MSGINPSDTNIEVAGPNAEDIFGGSHSDLTDLSESDVHPNSDTDEDVPLYRRCRPGLIAVNNCRAGYPVNRQPSPRTQASFPRKSTIGDIHLSSALELETISRPRDTPVSMSLPPSGRLGDNIQQKHARPISLRFGGIGDYQDHQSKTAEPGYSERHSTTYGANISAIGEVLPSVKKVKKRVLRYESDLDEEVPRAVKRSNGTVVAIERAHACTSGAQKAVNKGKEKRVEKATVSAQPDVNGRSVYRKQMKITDSRVASSSSKQVSRAPQPVQITSDPNAEAPFDWSDDFRQMVQKMMQPVDEFTNKARNSETPLRARVDSLELDARKTQEEFRLFRETTAREKEQSLREAKASRKRHATTKKALEEERKRSEEVAHLGRTEFEWGMQTQRDMVVHMASEAMRLVRIRQGYRLVLADAGQQTQSANLAVQTLETELMESRKRESELTRVAAEAGKHHKTGLALLGIQHAEELREATDETARQRAEIEAESRLATDDLNSKIHAQAVAMTDMQNAELSLRLDVAKATETFNAKIQALDISNRSLRLANAKYANDYDADQKYWNDRAAQAEKERDEWREKFAVLRSQEGSRALPPGDDADDDEIVVLAEDPKLTQSKRLAAARRSDPSATQTPSLPSGSQPLLSSSQPARAKKRSRPAETLGEKALKATVEEIHHRLFPKNMICKLCD</sequence>
<organism evidence="1 2">
    <name type="scientific">Naganishia vaughanmartiniae</name>
    <dbReference type="NCBI Taxonomy" id="1424756"/>
    <lineage>
        <taxon>Eukaryota</taxon>
        <taxon>Fungi</taxon>
        <taxon>Dikarya</taxon>
        <taxon>Basidiomycota</taxon>
        <taxon>Agaricomycotina</taxon>
        <taxon>Tremellomycetes</taxon>
        <taxon>Filobasidiales</taxon>
        <taxon>Filobasidiaceae</taxon>
        <taxon>Naganishia</taxon>
    </lineage>
</organism>
<reference evidence="1" key="1">
    <citation type="submission" date="2023-04" db="EMBL/GenBank/DDBJ databases">
        <title>Draft Genome sequencing of Naganishia species isolated from polar environments using Oxford Nanopore Technology.</title>
        <authorList>
            <person name="Leo P."/>
            <person name="Venkateswaran K."/>
        </authorList>
    </citation>
    <scope>NUCLEOTIDE SEQUENCE</scope>
    <source>
        <strain evidence="1">MNA-CCFEE 5425</strain>
    </source>
</reference>
<evidence type="ECO:0000313" key="2">
    <source>
        <dbReference type="Proteomes" id="UP001243375"/>
    </source>
</evidence>
<protein>
    <submittedName>
        <fullName evidence="1">Uncharacterized protein</fullName>
    </submittedName>
</protein>
<keyword evidence="2" id="KW-1185">Reference proteome</keyword>
<accession>A0ACC2XLA7</accession>
<evidence type="ECO:0000313" key="1">
    <source>
        <dbReference type="EMBL" id="KAJ9124170.1"/>
    </source>
</evidence>
<dbReference type="Proteomes" id="UP001243375">
    <property type="component" value="Unassembled WGS sequence"/>
</dbReference>
<proteinExistence type="predicted"/>
<gene>
    <name evidence="1" type="ORF">QFC22_000967</name>
</gene>
<dbReference type="EMBL" id="JASBWU010000002">
    <property type="protein sequence ID" value="KAJ9124170.1"/>
    <property type="molecule type" value="Genomic_DNA"/>
</dbReference>
<comment type="caution">
    <text evidence="1">The sequence shown here is derived from an EMBL/GenBank/DDBJ whole genome shotgun (WGS) entry which is preliminary data.</text>
</comment>